<accession>A0ABQ6PT64</accession>
<evidence type="ECO:0000256" key="3">
    <source>
        <dbReference type="ARBA" id="ARBA00023125"/>
    </source>
</evidence>
<proteinExistence type="inferred from homology"/>
<feature type="domain" description="Type I restriction modification DNA specificity" evidence="4">
    <location>
        <begin position="10"/>
        <end position="188"/>
    </location>
</feature>
<dbReference type="Proteomes" id="UP001338309">
    <property type="component" value="Unassembled WGS sequence"/>
</dbReference>
<keyword evidence="3" id="KW-0238">DNA-binding</keyword>
<keyword evidence="6" id="KW-1185">Reference proteome</keyword>
<evidence type="ECO:0000313" key="6">
    <source>
        <dbReference type="Proteomes" id="UP001338309"/>
    </source>
</evidence>
<keyword evidence="5" id="KW-0255">Endonuclease</keyword>
<dbReference type="InterPro" id="IPR044946">
    <property type="entry name" value="Restrct_endonuc_typeI_TRD_sf"/>
</dbReference>
<comment type="caution">
    <text evidence="5">The sequence shown here is derived from an EMBL/GenBank/DDBJ whole genome shotgun (WGS) entry which is preliminary data.</text>
</comment>
<keyword evidence="5" id="KW-0378">Hydrolase</keyword>
<name>A0ABQ6PT64_9BACT</name>
<evidence type="ECO:0000256" key="1">
    <source>
        <dbReference type="ARBA" id="ARBA00010923"/>
    </source>
</evidence>
<dbReference type="InterPro" id="IPR000055">
    <property type="entry name" value="Restrct_endonuc_typeI_TRD"/>
</dbReference>
<dbReference type="GO" id="GO:0004519">
    <property type="term" value="F:endonuclease activity"/>
    <property type="evidence" value="ECO:0007669"/>
    <property type="project" value="UniProtKB-KW"/>
</dbReference>
<keyword evidence="5" id="KW-0540">Nuclease</keyword>
<feature type="domain" description="Type I restriction modification DNA specificity" evidence="4">
    <location>
        <begin position="248"/>
        <end position="417"/>
    </location>
</feature>
<dbReference type="Gene3D" id="1.10.287.1120">
    <property type="entry name" value="Bipartite methylase S protein"/>
    <property type="match status" value="1"/>
</dbReference>
<evidence type="ECO:0000313" key="5">
    <source>
        <dbReference type="EMBL" id="GMQ30777.1"/>
    </source>
</evidence>
<comment type="similarity">
    <text evidence="1">Belongs to the type-I restriction system S methylase family.</text>
</comment>
<reference evidence="5 6" key="1">
    <citation type="submission" date="2023-08" db="EMBL/GenBank/DDBJ databases">
        <title>Draft genome sequence of Algoriphagus confluentis.</title>
        <authorList>
            <person name="Takatani N."/>
            <person name="Hosokawa M."/>
            <person name="Sawabe T."/>
        </authorList>
    </citation>
    <scope>NUCLEOTIDE SEQUENCE [LARGE SCALE GENOMIC DNA]</scope>
    <source>
        <strain evidence="5 6">NBRC 111222</strain>
    </source>
</reference>
<dbReference type="EMBL" id="BTPD01000012">
    <property type="protein sequence ID" value="GMQ30777.1"/>
    <property type="molecule type" value="Genomic_DNA"/>
</dbReference>
<evidence type="ECO:0000259" key="4">
    <source>
        <dbReference type="Pfam" id="PF01420"/>
    </source>
</evidence>
<dbReference type="RefSeq" id="WP_338225485.1">
    <property type="nucleotide sequence ID" value="NZ_BTPD01000012.1"/>
</dbReference>
<dbReference type="PANTHER" id="PTHR30408">
    <property type="entry name" value="TYPE-1 RESTRICTION ENZYME ECOKI SPECIFICITY PROTEIN"/>
    <property type="match status" value="1"/>
</dbReference>
<dbReference type="CDD" id="cd17282">
    <property type="entry name" value="RMtype1_S_Eco16444ORF1681_TRD1-CR1_like"/>
    <property type="match status" value="1"/>
</dbReference>
<gene>
    <name evidence="5" type="ORF">Aconfl_34200</name>
</gene>
<dbReference type="InterPro" id="IPR052021">
    <property type="entry name" value="Type-I_RS_S_subunit"/>
</dbReference>
<dbReference type="Pfam" id="PF01420">
    <property type="entry name" value="Methylase_S"/>
    <property type="match status" value="2"/>
</dbReference>
<dbReference type="Gene3D" id="3.90.220.20">
    <property type="entry name" value="DNA methylase specificity domains"/>
    <property type="match status" value="2"/>
</dbReference>
<keyword evidence="2" id="KW-0680">Restriction system</keyword>
<evidence type="ECO:0000256" key="2">
    <source>
        <dbReference type="ARBA" id="ARBA00022747"/>
    </source>
</evidence>
<sequence length="465" mass="53065">MIFNESDLNKHWGLKSLEDLGIVQRGKSKHRPRNDSRLFENGTIPLVQTGDIKAANLFIYEANEFYNEFGLHQSKLWDEGTLCITIAANIAETAILKRRMCFPDSIVGFIPYKGKTTSLYIHYLFTYIRYRIQNSIQGSIQDNINIDYLTKLKFRIPEFAVQQKIAKVLSDLDAKIELNNRINSELEAMAKLMYEYWFVQFDFPFNFASTSLSTGAQGRPDVTLSGVEGYKSSGGKMVWNKELKREIPEGWEVKTLRKIAKTGSGGTPLSNKREYYENGNIPWINSGEVNNPFIISSEKKITKAGLENSSAKLFPKGTILMAMYGATAGKVSLIDFEASTNQAICAIMPNQDVYRYFIKFKLETLYEFLVNLSSGSARDNLSQEKIRELKFVLPDSQILDNFHKTISPFMAKILKNLKQNQELSTLRDWLLPMLMNGQVSVADAEERVEEELGMVAERRESYKKE</sequence>
<protein>
    <submittedName>
        <fullName evidence="5">Restriction endonuclease subunit S</fullName>
    </submittedName>
</protein>
<dbReference type="SUPFAM" id="SSF116734">
    <property type="entry name" value="DNA methylase specificity domain"/>
    <property type="match status" value="2"/>
</dbReference>
<organism evidence="5 6">
    <name type="scientific">Algoriphagus confluentis</name>
    <dbReference type="NCBI Taxonomy" id="1697556"/>
    <lineage>
        <taxon>Bacteria</taxon>
        <taxon>Pseudomonadati</taxon>
        <taxon>Bacteroidota</taxon>
        <taxon>Cytophagia</taxon>
        <taxon>Cytophagales</taxon>
        <taxon>Cyclobacteriaceae</taxon>
        <taxon>Algoriphagus</taxon>
    </lineage>
</organism>
<dbReference type="PANTHER" id="PTHR30408:SF12">
    <property type="entry name" value="TYPE I RESTRICTION ENZYME MJAVIII SPECIFICITY SUBUNIT"/>
    <property type="match status" value="1"/>
</dbReference>